<dbReference type="HOGENOM" id="CLU_006842_7_4_1"/>
<dbReference type="GO" id="GO:0004252">
    <property type="term" value="F:serine-type endopeptidase activity"/>
    <property type="evidence" value="ECO:0007669"/>
    <property type="project" value="InterPro"/>
</dbReference>
<feature type="chain" id="PRO_5004185169" evidence="6">
    <location>
        <begin position="25"/>
        <end position="257"/>
    </location>
</feature>
<dbReference type="PRINTS" id="PR00722">
    <property type="entry name" value="CHYMOTRYPSIN"/>
</dbReference>
<dbReference type="EMBL" id="CH477533">
    <property type="protein sequence ID" value="EAT39434.1"/>
    <property type="molecule type" value="Genomic_DNA"/>
</dbReference>
<dbReference type="AlphaFoldDB" id="Q16XS1"/>
<dbReference type="FunFam" id="2.40.10.10:FF:000068">
    <property type="entry name" value="transmembrane protease serine 2"/>
    <property type="match status" value="1"/>
</dbReference>
<dbReference type="InterPro" id="IPR018114">
    <property type="entry name" value="TRYPSIN_HIS"/>
</dbReference>
<comment type="similarity">
    <text evidence="5">Belongs to the peptidase S1 family. CLIP subfamily.</text>
</comment>
<proteinExistence type="inferred from homology"/>
<name>Q16XS1_AEDAE</name>
<evidence type="ECO:0000256" key="2">
    <source>
        <dbReference type="ARBA" id="ARBA00022801"/>
    </source>
</evidence>
<evidence type="ECO:0000256" key="5">
    <source>
        <dbReference type="ARBA" id="ARBA00024195"/>
    </source>
</evidence>
<dbReference type="InterPro" id="IPR009003">
    <property type="entry name" value="Peptidase_S1_PA"/>
</dbReference>
<dbReference type="InterPro" id="IPR043504">
    <property type="entry name" value="Peptidase_S1_PA_chymotrypsin"/>
</dbReference>
<reference evidence="8" key="1">
    <citation type="submission" date="2005-10" db="EMBL/GenBank/DDBJ databases">
        <authorList>
            <person name="Loftus B.J."/>
            <person name="Nene V.M."/>
            <person name="Hannick L.I."/>
            <person name="Bidwell S."/>
            <person name="Haas B."/>
            <person name="Amedeo P."/>
            <person name="Orvis J."/>
            <person name="Wortman J.R."/>
            <person name="White O.R."/>
            <person name="Salzberg S."/>
            <person name="Shumway M."/>
            <person name="Koo H."/>
            <person name="Zhao Y."/>
            <person name="Holmes M."/>
            <person name="Miller J."/>
            <person name="Schatz M."/>
            <person name="Pop M."/>
            <person name="Pai G."/>
            <person name="Utterback T."/>
            <person name="Rogers Y.-H."/>
            <person name="Kravitz S."/>
            <person name="Fraser C.M."/>
        </authorList>
    </citation>
    <scope>NUCLEOTIDE SEQUENCE</scope>
    <source>
        <strain evidence="8">Liverpool</strain>
    </source>
</reference>
<dbReference type="InterPro" id="IPR050430">
    <property type="entry name" value="Peptidase_S1"/>
</dbReference>
<reference evidence="8" key="2">
    <citation type="journal article" date="2007" name="Science">
        <title>Genome sequence of Aedes aegypti, a major arbovirus vector.</title>
        <authorList>
            <person name="Nene V."/>
            <person name="Wortman J.R."/>
            <person name="Lawson D."/>
            <person name="Haas B."/>
            <person name="Kodira C."/>
            <person name="Tu Z.J."/>
            <person name="Loftus B."/>
            <person name="Xi Z."/>
            <person name="Megy K."/>
            <person name="Grabherr M."/>
            <person name="Ren Q."/>
            <person name="Zdobnov E.M."/>
            <person name="Lobo N.F."/>
            <person name="Campbell K.S."/>
            <person name="Brown S.E."/>
            <person name="Bonaldo M.F."/>
            <person name="Zhu J."/>
            <person name="Sinkins S.P."/>
            <person name="Hogenkamp D.G."/>
            <person name="Amedeo P."/>
            <person name="Arensburger P."/>
            <person name="Atkinson P.W."/>
            <person name="Bidwell S."/>
            <person name="Biedler J."/>
            <person name="Birney E."/>
            <person name="Bruggner R.V."/>
            <person name="Costas J."/>
            <person name="Coy M.R."/>
            <person name="Crabtree J."/>
            <person name="Crawford M."/>
            <person name="Debruyn B."/>
            <person name="Decaprio D."/>
            <person name="Eiglmeier K."/>
            <person name="Eisenstadt E."/>
            <person name="El-Dorry H."/>
            <person name="Gelbart W.M."/>
            <person name="Gomes S.L."/>
            <person name="Hammond M."/>
            <person name="Hannick L.I."/>
            <person name="Hogan J.R."/>
            <person name="Holmes M.H."/>
            <person name="Jaffe D."/>
            <person name="Johnston J.S."/>
            <person name="Kennedy R.C."/>
            <person name="Koo H."/>
            <person name="Kravitz S."/>
            <person name="Kriventseva E.V."/>
            <person name="Kulp D."/>
            <person name="Labutti K."/>
            <person name="Lee E."/>
            <person name="Li S."/>
            <person name="Lovin D.D."/>
            <person name="Mao C."/>
            <person name="Mauceli E."/>
            <person name="Menck C.F."/>
            <person name="Miller J.R."/>
            <person name="Montgomery P."/>
            <person name="Mori A."/>
            <person name="Nascimento A.L."/>
            <person name="Naveira H.F."/>
            <person name="Nusbaum C."/>
            <person name="O'leary S."/>
            <person name="Orvis J."/>
            <person name="Pertea M."/>
            <person name="Quesneville H."/>
            <person name="Reidenbach K.R."/>
            <person name="Rogers Y.H."/>
            <person name="Roth C.W."/>
            <person name="Schneider J.R."/>
            <person name="Schatz M."/>
            <person name="Shumway M."/>
            <person name="Stanke M."/>
            <person name="Stinson E.O."/>
            <person name="Tubio J.M."/>
            <person name="Vanzee J.P."/>
            <person name="Verjovski-Almeida S."/>
            <person name="Werner D."/>
            <person name="White O."/>
            <person name="Wyder S."/>
            <person name="Zeng Q."/>
            <person name="Zhao Q."/>
            <person name="Zhao Y."/>
            <person name="Hill C.A."/>
            <person name="Raikhel A.S."/>
            <person name="Soares M.B."/>
            <person name="Knudson D.L."/>
            <person name="Lee N.H."/>
            <person name="Galagan J."/>
            <person name="Salzberg S.L."/>
            <person name="Paulsen I.T."/>
            <person name="Dimopoulos G."/>
            <person name="Collins F.H."/>
            <person name="Birren B."/>
            <person name="Fraser-Liggett C.M."/>
            <person name="Severson D.W."/>
        </authorList>
    </citation>
    <scope>NUCLEOTIDE SEQUENCE [LARGE SCALE GENOMIC DNA]</scope>
    <source>
        <strain evidence="8">Liverpool</strain>
    </source>
</reference>
<dbReference type="PhylomeDB" id="Q16XS1"/>
<protein>
    <submittedName>
        <fullName evidence="8">AAEL008781-PA</fullName>
    </submittedName>
</protein>
<evidence type="ECO:0000313" key="8">
    <source>
        <dbReference type="EMBL" id="EAT39434.1"/>
    </source>
</evidence>
<dbReference type="CDD" id="cd00190">
    <property type="entry name" value="Tryp_SPc"/>
    <property type="match status" value="1"/>
</dbReference>
<evidence type="ECO:0000256" key="6">
    <source>
        <dbReference type="SAM" id="SignalP"/>
    </source>
</evidence>
<evidence type="ECO:0000256" key="3">
    <source>
        <dbReference type="ARBA" id="ARBA00022825"/>
    </source>
</evidence>
<keyword evidence="3" id="KW-0720">Serine protease</keyword>
<feature type="non-terminal residue" evidence="8">
    <location>
        <position position="1"/>
    </location>
</feature>
<dbReference type="STRING" id="7159.Q16XS1"/>
<reference evidence="8" key="3">
    <citation type="submission" date="2012-09" db="EMBL/GenBank/DDBJ databases">
        <authorList>
            <consortium name="VectorBase"/>
        </authorList>
    </citation>
    <scope>NUCLEOTIDE SEQUENCE</scope>
    <source>
        <strain evidence="8">Liverpool</strain>
    </source>
</reference>
<evidence type="ECO:0000259" key="7">
    <source>
        <dbReference type="PROSITE" id="PS50240"/>
    </source>
</evidence>
<sequence>VLYRVMQLVLVSLLVTAFFGAVAPSPARRIVGGQFAQNEKQFPYQVALFETDEFKCGGSIIAEKWILTAAHCIVQYDGSPTSTDVLKVHVGSPHLKKGGKKVKPSRIIPHADYPKINYDIGLIELEEALVYDKTIQKIELYRGELPVNVTVTISGHGKTGSNEPISEMLKYNTLTVMDETECFNQIIASGWKKIMCLKKPADNNGICTGDSGGPAVFNGKQVGVANFVLGKCGSIRTDGYAFVPFFVPWIEETMKQQ</sequence>
<dbReference type="Pfam" id="PF00089">
    <property type="entry name" value="Trypsin"/>
    <property type="match status" value="1"/>
</dbReference>
<evidence type="ECO:0000256" key="1">
    <source>
        <dbReference type="ARBA" id="ARBA00022670"/>
    </source>
</evidence>
<dbReference type="OMA" id="AHCIVQY"/>
<dbReference type="PaxDb" id="7159-AAEL008781-PA"/>
<dbReference type="InterPro" id="IPR001314">
    <property type="entry name" value="Peptidase_S1A"/>
</dbReference>
<keyword evidence="6" id="KW-0732">Signal</keyword>
<dbReference type="VEuPathDB" id="VectorBase:AAEL001703"/>
<feature type="signal peptide" evidence="6">
    <location>
        <begin position="1"/>
        <end position="24"/>
    </location>
</feature>
<gene>
    <name evidence="8" type="ORF">AaeL_AAEL008781</name>
</gene>
<dbReference type="GO" id="GO:0006508">
    <property type="term" value="P:proteolysis"/>
    <property type="evidence" value="ECO:0007669"/>
    <property type="project" value="UniProtKB-KW"/>
</dbReference>
<dbReference type="PANTHER" id="PTHR24276:SF91">
    <property type="entry name" value="AT26814P-RELATED"/>
    <property type="match status" value="1"/>
</dbReference>
<dbReference type="PROSITE" id="PS00134">
    <property type="entry name" value="TRYPSIN_HIS"/>
    <property type="match status" value="1"/>
</dbReference>
<evidence type="ECO:0000256" key="4">
    <source>
        <dbReference type="ARBA" id="ARBA00023157"/>
    </source>
</evidence>
<accession>Q16XS1</accession>
<dbReference type="InterPro" id="IPR001254">
    <property type="entry name" value="Trypsin_dom"/>
</dbReference>
<organism evidence="8">
    <name type="scientific">Aedes aegypti</name>
    <name type="common">Yellowfever mosquito</name>
    <name type="synonym">Culex aegypti</name>
    <dbReference type="NCBI Taxonomy" id="7159"/>
    <lineage>
        <taxon>Eukaryota</taxon>
        <taxon>Metazoa</taxon>
        <taxon>Ecdysozoa</taxon>
        <taxon>Arthropoda</taxon>
        <taxon>Hexapoda</taxon>
        <taxon>Insecta</taxon>
        <taxon>Pterygota</taxon>
        <taxon>Neoptera</taxon>
        <taxon>Endopterygota</taxon>
        <taxon>Diptera</taxon>
        <taxon>Nematocera</taxon>
        <taxon>Culicoidea</taxon>
        <taxon>Culicidae</taxon>
        <taxon>Culicinae</taxon>
        <taxon>Aedini</taxon>
        <taxon>Aedes</taxon>
        <taxon>Stegomyia</taxon>
    </lineage>
</organism>
<dbReference type="PROSITE" id="PS50240">
    <property type="entry name" value="TRYPSIN_DOM"/>
    <property type="match status" value="1"/>
</dbReference>
<dbReference type="PANTHER" id="PTHR24276">
    <property type="entry name" value="POLYSERASE-RELATED"/>
    <property type="match status" value="1"/>
</dbReference>
<dbReference type="SMART" id="SM00020">
    <property type="entry name" value="Tryp_SPc"/>
    <property type="match status" value="1"/>
</dbReference>
<keyword evidence="2" id="KW-0378">Hydrolase</keyword>
<dbReference type="eggNOG" id="KOG3627">
    <property type="taxonomic scope" value="Eukaryota"/>
</dbReference>
<keyword evidence="1" id="KW-0645">Protease</keyword>
<keyword evidence="4" id="KW-1015">Disulfide bond</keyword>
<dbReference type="Gene3D" id="2.40.10.10">
    <property type="entry name" value="Trypsin-like serine proteases"/>
    <property type="match status" value="1"/>
</dbReference>
<dbReference type="SUPFAM" id="SSF50494">
    <property type="entry name" value="Trypsin-like serine proteases"/>
    <property type="match status" value="1"/>
</dbReference>
<feature type="domain" description="Peptidase S1" evidence="7">
    <location>
        <begin position="30"/>
        <end position="255"/>
    </location>
</feature>